<organism evidence="1 2">
    <name type="scientific">Mycoplasmopsis canis</name>
    <dbReference type="NCBI Taxonomy" id="29555"/>
    <lineage>
        <taxon>Bacteria</taxon>
        <taxon>Bacillati</taxon>
        <taxon>Mycoplasmatota</taxon>
        <taxon>Mycoplasmoidales</taxon>
        <taxon>Metamycoplasmataceae</taxon>
        <taxon>Mycoplasmopsis</taxon>
    </lineage>
</organism>
<proteinExistence type="predicted"/>
<evidence type="ECO:0000313" key="1">
    <source>
        <dbReference type="EMBL" id="VEU69108.1"/>
    </source>
</evidence>
<protein>
    <submittedName>
        <fullName evidence="1">Uncharacterized protein</fullName>
    </submittedName>
</protein>
<sequence>MSFFDTIYFNKIQKKIDFVTKIFVELKILENYKNNINIEKKMKEMFYIDEFIYEFCDNFSYNEKNLETNRNIINNFFLFFFYHQIFKRRLYWTKKQNNLNLKSKIHSIPFNSKKRSYYYNFLSEFQHINNYNIYLRKILKKVL</sequence>
<gene>
    <name evidence="1" type="ORF">NCTC10146_00591</name>
</gene>
<dbReference type="AlphaFoldDB" id="A0A449ARE5"/>
<evidence type="ECO:0000313" key="2">
    <source>
        <dbReference type="Proteomes" id="UP000290495"/>
    </source>
</evidence>
<name>A0A449ARE5_9BACT</name>
<dbReference type="Proteomes" id="UP000290495">
    <property type="component" value="Chromosome"/>
</dbReference>
<reference evidence="1 2" key="1">
    <citation type="submission" date="2019-01" db="EMBL/GenBank/DDBJ databases">
        <authorList>
            <consortium name="Pathogen Informatics"/>
        </authorList>
    </citation>
    <scope>NUCLEOTIDE SEQUENCE [LARGE SCALE GENOMIC DNA]</scope>
    <source>
        <strain evidence="1 2">NCTC10146</strain>
    </source>
</reference>
<dbReference type="EMBL" id="LR215010">
    <property type="protein sequence ID" value="VEU69108.1"/>
    <property type="molecule type" value="Genomic_DNA"/>
</dbReference>
<accession>A0A449ARE5</accession>